<feature type="domain" description="Thiamine pyrophosphate enzyme N-terminal TPP-binding" evidence="18">
    <location>
        <begin position="1"/>
        <end position="116"/>
    </location>
</feature>
<dbReference type="UniPathway" id="UPA00047">
    <property type="reaction ID" value="UER00055"/>
</dbReference>
<keyword evidence="20" id="KW-1185">Reference proteome</keyword>
<dbReference type="CDD" id="cd07035">
    <property type="entry name" value="TPP_PYR_POX_like"/>
    <property type="match status" value="1"/>
</dbReference>
<dbReference type="OrthoDB" id="4494979at2"/>
<proteinExistence type="inferred from homology"/>
<evidence type="ECO:0000256" key="13">
    <source>
        <dbReference type="ARBA" id="ARBA00048670"/>
    </source>
</evidence>
<dbReference type="FunFam" id="3.40.50.970:FF:000016">
    <property type="entry name" value="Acetolactate synthase"/>
    <property type="match status" value="1"/>
</dbReference>
<evidence type="ECO:0000256" key="5">
    <source>
        <dbReference type="ARBA" id="ARBA00022605"/>
    </source>
</evidence>
<dbReference type="AlphaFoldDB" id="A0A6N6NQN9"/>
<dbReference type="EC" id="2.2.1.6" evidence="4 14"/>
<feature type="region of interest" description="Disordered" evidence="15">
    <location>
        <begin position="578"/>
        <end position="627"/>
    </location>
</feature>
<evidence type="ECO:0000256" key="4">
    <source>
        <dbReference type="ARBA" id="ARBA00013145"/>
    </source>
</evidence>
<dbReference type="Pfam" id="PF00205">
    <property type="entry name" value="TPP_enzyme_M"/>
    <property type="match status" value="1"/>
</dbReference>
<keyword evidence="7 14" id="KW-0808">Transferase</keyword>
<dbReference type="GO" id="GO:0005948">
    <property type="term" value="C:acetolactate synthase complex"/>
    <property type="evidence" value="ECO:0007669"/>
    <property type="project" value="TreeGrafter"/>
</dbReference>
<dbReference type="GO" id="GO:0050660">
    <property type="term" value="F:flavin adenine dinucleotide binding"/>
    <property type="evidence" value="ECO:0007669"/>
    <property type="project" value="InterPro"/>
</dbReference>
<comment type="catalytic activity">
    <reaction evidence="13 14">
        <text>2 pyruvate + H(+) = (2S)-2-acetolactate + CO2</text>
        <dbReference type="Rhea" id="RHEA:25249"/>
        <dbReference type="ChEBI" id="CHEBI:15361"/>
        <dbReference type="ChEBI" id="CHEBI:15378"/>
        <dbReference type="ChEBI" id="CHEBI:16526"/>
        <dbReference type="ChEBI" id="CHEBI:58476"/>
        <dbReference type="EC" id="2.2.1.6"/>
    </reaction>
</comment>
<evidence type="ECO:0000313" key="19">
    <source>
        <dbReference type="EMBL" id="KAB1643026.1"/>
    </source>
</evidence>
<dbReference type="GO" id="GO:0003984">
    <property type="term" value="F:acetolactate synthase activity"/>
    <property type="evidence" value="ECO:0007669"/>
    <property type="project" value="UniProtKB-EC"/>
</dbReference>
<evidence type="ECO:0000256" key="15">
    <source>
        <dbReference type="SAM" id="MobiDB-lite"/>
    </source>
</evidence>
<dbReference type="InterPro" id="IPR029035">
    <property type="entry name" value="DHS-like_NAD/FAD-binding_dom"/>
</dbReference>
<dbReference type="GO" id="GO:0000287">
    <property type="term" value="F:magnesium ion binding"/>
    <property type="evidence" value="ECO:0007669"/>
    <property type="project" value="UniProtKB-UniRule"/>
</dbReference>
<keyword evidence="12 14" id="KW-0100">Branched-chain amino acid biosynthesis</keyword>
<evidence type="ECO:0000256" key="6">
    <source>
        <dbReference type="ARBA" id="ARBA00022630"/>
    </source>
</evidence>
<dbReference type="FunFam" id="3.40.50.970:FF:000007">
    <property type="entry name" value="Acetolactate synthase"/>
    <property type="match status" value="1"/>
</dbReference>
<keyword evidence="11 14" id="KW-0786">Thiamine pyrophosphate</keyword>
<gene>
    <name evidence="19" type="primary">ilvB</name>
    <name evidence="19" type="ORF">F8C90_00345</name>
</gene>
<dbReference type="InterPro" id="IPR012846">
    <property type="entry name" value="Acetolactate_synth_lsu"/>
</dbReference>
<keyword evidence="5 14" id="KW-0028">Amino-acid biosynthesis</keyword>
<comment type="similarity">
    <text evidence="3 14">Belongs to the TPP enzyme family.</text>
</comment>
<evidence type="ECO:0000256" key="8">
    <source>
        <dbReference type="ARBA" id="ARBA00022723"/>
    </source>
</evidence>
<dbReference type="InterPro" id="IPR000399">
    <property type="entry name" value="TPP-bd_CS"/>
</dbReference>
<evidence type="ECO:0000256" key="7">
    <source>
        <dbReference type="ARBA" id="ARBA00022679"/>
    </source>
</evidence>
<evidence type="ECO:0000256" key="3">
    <source>
        <dbReference type="ARBA" id="ARBA00007812"/>
    </source>
</evidence>
<dbReference type="InterPro" id="IPR012000">
    <property type="entry name" value="Thiamin_PyroP_enz_cen_dom"/>
</dbReference>
<sequence>MNGAEAIIASLEAEGVDLVFGYPGGQAIKLYDALYDSKQITHILARHEQGAVHEADGYARATGRPGVAIVTSGPGATNTVTGIATAYMDSVPLVIITGQVPRGVIGTDSFQESDIVGITMPIVKHSFLLQSAEELTTTFREAFHIASTGRPGPVLIDVPSDIQSEQIVFNYPDAVNLPSYRPTYKGNAKQIKQAVGVIGRASKPILYVGGGAIASGATEELVKLSTMMQIPVVTTLMGKGAFPASHPMNLGPVGMHGSKFANLAMTESDLIIAAGARFSDRVTGKLSEFAPHAKVIHIDIDPAEIGKIREAQVPIVGDLKGVVAGIVATIEKEACAPRTEAWNAQIAEWRERYPFYDAQITENPDEIVPEIAMQKLSAKLDPHNSVVVTEVGQHQMWAAQFIDREEPRSFISSGGLGTMGFGFPASIGAAFGRPGAQVVCIAGDGSFQMNSQEMATAAIHNVPVKVVILDNRALGMVHQWQKLFYRERYSFTELDANPDFVKLADAYSWQAERVTDPAKLDEAYDRMLACDGPFLLDVAISDQQNVFPMVAPGKAMNDVMGAIDVAVGAVRTDVPGEPAPVVREKSPCAKIDAQFGGRWESDPEDKGSHQGEEPDGEGAAEEEGDVR</sequence>
<keyword evidence="10 14" id="KW-0460">Magnesium</keyword>
<dbReference type="Gene3D" id="3.40.50.970">
    <property type="match status" value="2"/>
</dbReference>
<dbReference type="FunFam" id="3.40.50.1220:FF:000008">
    <property type="entry name" value="Acetolactate synthase"/>
    <property type="match status" value="1"/>
</dbReference>
<evidence type="ECO:0000256" key="9">
    <source>
        <dbReference type="ARBA" id="ARBA00022827"/>
    </source>
</evidence>
<feature type="compositionally biased region" description="Acidic residues" evidence="15">
    <location>
        <begin position="613"/>
        <end position="627"/>
    </location>
</feature>
<dbReference type="InterPro" id="IPR012001">
    <property type="entry name" value="Thiamin_PyroP_enz_TPP-bd_dom"/>
</dbReference>
<dbReference type="Pfam" id="PF02775">
    <property type="entry name" value="TPP_enzyme_C"/>
    <property type="match status" value="1"/>
</dbReference>
<feature type="domain" description="Thiamine pyrophosphate enzyme central" evidence="16">
    <location>
        <begin position="191"/>
        <end position="323"/>
    </location>
</feature>
<evidence type="ECO:0000256" key="10">
    <source>
        <dbReference type="ARBA" id="ARBA00022842"/>
    </source>
</evidence>
<comment type="pathway">
    <text evidence="1 14">Amino-acid biosynthesis; L-isoleucine biosynthesis; L-isoleucine from 2-oxobutanoate: step 1/4.</text>
</comment>
<evidence type="ECO:0000256" key="2">
    <source>
        <dbReference type="ARBA" id="ARBA00005025"/>
    </source>
</evidence>
<dbReference type="GO" id="GO:0009099">
    <property type="term" value="P:L-valine biosynthetic process"/>
    <property type="evidence" value="ECO:0007669"/>
    <property type="project" value="UniProtKB-UniPathway"/>
</dbReference>
<dbReference type="Gene3D" id="3.40.50.1220">
    <property type="entry name" value="TPP-binding domain"/>
    <property type="match status" value="1"/>
</dbReference>
<dbReference type="PANTHER" id="PTHR18968:SF13">
    <property type="entry name" value="ACETOLACTATE SYNTHASE CATALYTIC SUBUNIT, MITOCHONDRIAL"/>
    <property type="match status" value="1"/>
</dbReference>
<comment type="caution">
    <text evidence="19">The sequence shown here is derived from an EMBL/GenBank/DDBJ whole genome shotgun (WGS) entry which is preliminary data.</text>
</comment>
<comment type="cofactor">
    <cofactor evidence="14">
        <name>Mg(2+)</name>
        <dbReference type="ChEBI" id="CHEBI:18420"/>
    </cofactor>
    <text evidence="14">Binds 1 Mg(2+) ion per subunit.</text>
</comment>
<evidence type="ECO:0000256" key="14">
    <source>
        <dbReference type="RuleBase" id="RU003591"/>
    </source>
</evidence>
<dbReference type="SUPFAM" id="SSF52518">
    <property type="entry name" value="Thiamin diphosphate-binding fold (THDP-binding)"/>
    <property type="match status" value="2"/>
</dbReference>
<feature type="compositionally biased region" description="Basic and acidic residues" evidence="15">
    <location>
        <begin position="599"/>
        <end position="612"/>
    </location>
</feature>
<dbReference type="PANTHER" id="PTHR18968">
    <property type="entry name" value="THIAMINE PYROPHOSPHATE ENZYMES"/>
    <property type="match status" value="1"/>
</dbReference>
<protein>
    <recommendedName>
        <fullName evidence="4 14">Acetolactate synthase</fullName>
        <ecNumber evidence="4 14">2.2.1.6</ecNumber>
    </recommendedName>
</protein>
<dbReference type="CDD" id="cd02015">
    <property type="entry name" value="TPP_AHAS"/>
    <property type="match status" value="1"/>
</dbReference>
<organism evidence="19 20">
    <name type="scientific">Ellagibacter isourolithinifaciens</name>
    <dbReference type="NCBI Taxonomy" id="2137581"/>
    <lineage>
        <taxon>Bacteria</taxon>
        <taxon>Bacillati</taxon>
        <taxon>Actinomycetota</taxon>
        <taxon>Coriobacteriia</taxon>
        <taxon>Eggerthellales</taxon>
        <taxon>Eggerthellaceae</taxon>
        <taxon>Ellagibacter</taxon>
    </lineage>
</organism>
<evidence type="ECO:0000259" key="18">
    <source>
        <dbReference type="Pfam" id="PF02776"/>
    </source>
</evidence>
<reference evidence="19 20" key="1">
    <citation type="submission" date="2019-09" db="EMBL/GenBank/DDBJ databases">
        <title>Whole genome shotgun sequencing (WGS) of Ellagibacter isourolithinifaciens DSM 104140(T) and Adlercreutzia muris DSM 29508(T).</title>
        <authorList>
            <person name="Stoll D.A."/>
            <person name="Danylec N."/>
            <person name="Huch M."/>
        </authorList>
    </citation>
    <scope>NUCLEOTIDE SEQUENCE [LARGE SCALE GENOMIC DNA]</scope>
    <source>
        <strain evidence="19 20">DSM 104140</strain>
    </source>
</reference>
<feature type="domain" description="Thiamine pyrophosphate enzyme TPP-binding" evidence="17">
    <location>
        <begin position="391"/>
        <end position="538"/>
    </location>
</feature>
<evidence type="ECO:0000256" key="11">
    <source>
        <dbReference type="ARBA" id="ARBA00023052"/>
    </source>
</evidence>
<dbReference type="UniPathway" id="UPA00049">
    <property type="reaction ID" value="UER00059"/>
</dbReference>
<evidence type="ECO:0000259" key="17">
    <source>
        <dbReference type="Pfam" id="PF02775"/>
    </source>
</evidence>
<keyword evidence="8 14" id="KW-0479">Metal-binding</keyword>
<dbReference type="InterPro" id="IPR029061">
    <property type="entry name" value="THDP-binding"/>
</dbReference>
<dbReference type="Proteomes" id="UP000468668">
    <property type="component" value="Unassembled WGS sequence"/>
</dbReference>
<dbReference type="SUPFAM" id="SSF52467">
    <property type="entry name" value="DHS-like NAD/FAD-binding domain"/>
    <property type="match status" value="1"/>
</dbReference>
<keyword evidence="6" id="KW-0285">Flavoprotein</keyword>
<evidence type="ECO:0000256" key="12">
    <source>
        <dbReference type="ARBA" id="ARBA00023304"/>
    </source>
</evidence>
<accession>A0A6N6NQN9</accession>
<evidence type="ECO:0000313" key="20">
    <source>
        <dbReference type="Proteomes" id="UP000468668"/>
    </source>
</evidence>
<dbReference type="EMBL" id="WAJR01000001">
    <property type="protein sequence ID" value="KAB1643026.1"/>
    <property type="molecule type" value="Genomic_DNA"/>
</dbReference>
<evidence type="ECO:0000256" key="1">
    <source>
        <dbReference type="ARBA" id="ARBA00004974"/>
    </source>
</evidence>
<dbReference type="GO" id="GO:0009097">
    <property type="term" value="P:isoleucine biosynthetic process"/>
    <property type="evidence" value="ECO:0007669"/>
    <property type="project" value="UniProtKB-UniPathway"/>
</dbReference>
<keyword evidence="9" id="KW-0274">FAD</keyword>
<evidence type="ECO:0000259" key="16">
    <source>
        <dbReference type="Pfam" id="PF00205"/>
    </source>
</evidence>
<name>A0A6N6NQN9_9ACTN</name>
<dbReference type="Pfam" id="PF02776">
    <property type="entry name" value="TPP_enzyme_N"/>
    <property type="match status" value="1"/>
</dbReference>
<dbReference type="NCBIfam" id="TIGR00118">
    <property type="entry name" value="acolac_lg"/>
    <property type="match status" value="1"/>
</dbReference>
<dbReference type="InterPro" id="IPR039368">
    <property type="entry name" value="AHAS_TPP"/>
</dbReference>
<dbReference type="InterPro" id="IPR045229">
    <property type="entry name" value="TPP_enz"/>
</dbReference>
<dbReference type="GO" id="GO:0030976">
    <property type="term" value="F:thiamine pyrophosphate binding"/>
    <property type="evidence" value="ECO:0007669"/>
    <property type="project" value="UniProtKB-UniRule"/>
</dbReference>
<comment type="pathway">
    <text evidence="2 14">Amino-acid biosynthesis; L-valine biosynthesis; L-valine from pyruvate: step 1/4.</text>
</comment>
<dbReference type="PROSITE" id="PS00187">
    <property type="entry name" value="TPP_ENZYMES"/>
    <property type="match status" value="1"/>
</dbReference>
<dbReference type="InterPro" id="IPR011766">
    <property type="entry name" value="TPP_enzyme_TPP-bd"/>
</dbReference>
<comment type="cofactor">
    <cofactor evidence="14">
        <name>thiamine diphosphate</name>
        <dbReference type="ChEBI" id="CHEBI:58937"/>
    </cofactor>
    <text evidence="14">Binds 1 thiamine pyrophosphate per subunit.</text>
</comment>